<dbReference type="Proteomes" id="UP000604481">
    <property type="component" value="Unassembled WGS sequence"/>
</dbReference>
<sequence length="292" mass="30533">MKRILIALFAVVLSFGLLAPEAEAKRVGGGKNSGIQRQAPAQQQAAPAPAPGKTAPGAVAQPKKNSWMGPLAGLAAGLGLAALFSSLGIGEGMGSFILMLLAGMAIFMVIRWIMSRRSAPAQASPYAAAGHAPAWQAAQPAAQPGTVPAQFSNAGFGAAAVAAAPVLSLPAGFDAEAFAREARLTFIRMQAANDSGDLNDLRQFTSPEMFAEIKLQLAERGNAAQQTDVVNIDAALVDFAVEGNRQIASVRFNGLIREETGGVAQPFDELWHFTQWRDSGQQWVVAGIQQLS</sequence>
<gene>
    <name evidence="5" type="ORF">INR99_12135</name>
</gene>
<organism evidence="5 6">
    <name type="scientific">Chitinilyticum piscinae</name>
    <dbReference type="NCBI Taxonomy" id="2866724"/>
    <lineage>
        <taxon>Bacteria</taxon>
        <taxon>Pseudomonadati</taxon>
        <taxon>Pseudomonadota</taxon>
        <taxon>Betaproteobacteria</taxon>
        <taxon>Neisseriales</taxon>
        <taxon>Chitinibacteraceae</taxon>
        <taxon>Chitinilyticum</taxon>
    </lineage>
</organism>
<name>A0A8J7FIT5_9NEIS</name>
<proteinExistence type="predicted"/>
<keyword evidence="2" id="KW-0472">Membrane</keyword>
<evidence type="ECO:0000313" key="5">
    <source>
        <dbReference type="EMBL" id="MBE9610090.1"/>
    </source>
</evidence>
<dbReference type="PANTHER" id="PTHR41542:SF1">
    <property type="entry name" value="BLL5807 PROTEIN"/>
    <property type="match status" value="1"/>
</dbReference>
<dbReference type="EMBL" id="JADFUA010000007">
    <property type="protein sequence ID" value="MBE9610090.1"/>
    <property type="molecule type" value="Genomic_DNA"/>
</dbReference>
<keyword evidence="6" id="KW-1185">Reference proteome</keyword>
<feature type="domain" description="Tim44-like" evidence="4">
    <location>
        <begin position="159"/>
        <end position="290"/>
    </location>
</feature>
<accession>A0A8J7FIT5</accession>
<keyword evidence="3" id="KW-0732">Signal</keyword>
<feature type="signal peptide" evidence="3">
    <location>
        <begin position="1"/>
        <end position="19"/>
    </location>
</feature>
<dbReference type="InterPro" id="IPR032710">
    <property type="entry name" value="NTF2-like_dom_sf"/>
</dbReference>
<dbReference type="AlphaFoldDB" id="A0A8J7FIT5"/>
<dbReference type="SMART" id="SM00978">
    <property type="entry name" value="Tim44"/>
    <property type="match status" value="1"/>
</dbReference>
<evidence type="ECO:0000259" key="4">
    <source>
        <dbReference type="SMART" id="SM00978"/>
    </source>
</evidence>
<feature type="compositionally biased region" description="Low complexity" evidence="1">
    <location>
        <begin position="38"/>
        <end position="47"/>
    </location>
</feature>
<dbReference type="Gene3D" id="3.10.450.240">
    <property type="match status" value="1"/>
</dbReference>
<evidence type="ECO:0000256" key="2">
    <source>
        <dbReference type="SAM" id="Phobius"/>
    </source>
</evidence>
<protein>
    <submittedName>
        <fullName evidence="5">Tim44 domain-containing protein</fullName>
    </submittedName>
</protein>
<reference evidence="5 6" key="1">
    <citation type="submission" date="2020-10" db="EMBL/GenBank/DDBJ databases">
        <title>The genome sequence of Chitinilyticum litopenaei 4Y14.</title>
        <authorList>
            <person name="Liu Y."/>
        </authorList>
    </citation>
    <scope>NUCLEOTIDE SEQUENCE [LARGE SCALE GENOMIC DNA]</scope>
    <source>
        <strain evidence="5 6">4Y14</strain>
    </source>
</reference>
<dbReference type="Pfam" id="PF04280">
    <property type="entry name" value="Tim44"/>
    <property type="match status" value="1"/>
</dbReference>
<feature type="transmembrane region" description="Helical" evidence="2">
    <location>
        <begin position="96"/>
        <end position="114"/>
    </location>
</feature>
<evidence type="ECO:0000256" key="3">
    <source>
        <dbReference type="SAM" id="SignalP"/>
    </source>
</evidence>
<evidence type="ECO:0000313" key="6">
    <source>
        <dbReference type="Proteomes" id="UP000604481"/>
    </source>
</evidence>
<comment type="caution">
    <text evidence="5">The sequence shown here is derived from an EMBL/GenBank/DDBJ whole genome shotgun (WGS) entry which is preliminary data.</text>
</comment>
<keyword evidence="2" id="KW-0812">Transmembrane</keyword>
<dbReference type="RefSeq" id="WP_194116619.1">
    <property type="nucleotide sequence ID" value="NZ_JADFUA010000007.1"/>
</dbReference>
<dbReference type="SUPFAM" id="SSF54427">
    <property type="entry name" value="NTF2-like"/>
    <property type="match status" value="1"/>
</dbReference>
<dbReference type="PANTHER" id="PTHR41542">
    <property type="entry name" value="BLL5807 PROTEIN"/>
    <property type="match status" value="1"/>
</dbReference>
<feature type="region of interest" description="Disordered" evidence="1">
    <location>
        <begin position="29"/>
        <end position="62"/>
    </location>
</feature>
<feature type="transmembrane region" description="Helical" evidence="2">
    <location>
        <begin position="67"/>
        <end position="89"/>
    </location>
</feature>
<feature type="chain" id="PRO_5035279193" evidence="3">
    <location>
        <begin position="20"/>
        <end position="292"/>
    </location>
</feature>
<dbReference type="InterPro" id="IPR007379">
    <property type="entry name" value="Tim44-like_dom"/>
</dbReference>
<keyword evidence="2" id="KW-1133">Transmembrane helix</keyword>
<evidence type="ECO:0000256" key="1">
    <source>
        <dbReference type="SAM" id="MobiDB-lite"/>
    </source>
</evidence>